<comment type="caution">
    <text evidence="11">The sequence shown here is derived from an EMBL/GenBank/DDBJ whole genome shotgun (WGS) entry which is preliminary data.</text>
</comment>
<organism evidence="11 12">
    <name type="scientific">Campylobacter vulpis</name>
    <dbReference type="NCBI Taxonomy" id="1655500"/>
    <lineage>
        <taxon>Bacteria</taxon>
        <taxon>Pseudomonadati</taxon>
        <taxon>Campylobacterota</taxon>
        <taxon>Epsilonproteobacteria</taxon>
        <taxon>Campylobacterales</taxon>
        <taxon>Campylobacteraceae</taxon>
        <taxon>Campylobacter</taxon>
    </lineage>
</organism>
<comment type="cofactor">
    <cofactor evidence="9">
        <name>Mg(2+)</name>
        <dbReference type="ChEBI" id="CHEBI:18420"/>
    </cofactor>
</comment>
<dbReference type="GO" id="GO:0009102">
    <property type="term" value="P:biotin biosynthetic process"/>
    <property type="evidence" value="ECO:0007669"/>
    <property type="project" value="UniProtKB-UniRule"/>
</dbReference>
<evidence type="ECO:0000256" key="7">
    <source>
        <dbReference type="ARBA" id="ARBA00022842"/>
    </source>
</evidence>
<evidence type="ECO:0000256" key="2">
    <source>
        <dbReference type="ARBA" id="ARBA00022598"/>
    </source>
</evidence>
<gene>
    <name evidence="9" type="primary">bioD</name>
    <name evidence="11" type="ORF">AA994_01815</name>
    <name evidence="10" type="ORF">CVU5213_02425</name>
</gene>
<feature type="binding site" evidence="9">
    <location>
        <position position="40"/>
    </location>
    <ligand>
        <name>ATP</name>
        <dbReference type="ChEBI" id="CHEBI:30616"/>
    </ligand>
</feature>
<keyword evidence="1 9" id="KW-0963">Cytoplasm</keyword>
<comment type="similarity">
    <text evidence="9">Belongs to the dethiobiotin synthetase family.</text>
</comment>
<protein>
    <recommendedName>
        <fullName evidence="9">ATP-dependent dethiobiotin synthetase BioD</fullName>
        <ecNumber evidence="9">6.3.3.3</ecNumber>
    </recommendedName>
    <alternativeName>
        <fullName evidence="9">DTB synthetase</fullName>
        <shortName evidence="9">DTBS</shortName>
    </alternativeName>
    <alternativeName>
        <fullName evidence="9">Dethiobiotin synthase</fullName>
    </alternativeName>
</protein>
<dbReference type="PANTHER" id="PTHR43210">
    <property type="entry name" value="DETHIOBIOTIN SYNTHETASE"/>
    <property type="match status" value="1"/>
</dbReference>
<dbReference type="EC" id="6.3.3.3" evidence="9"/>
<feature type="binding site" evidence="9">
    <location>
        <position position="40"/>
    </location>
    <ligand>
        <name>Mg(2+)</name>
        <dbReference type="ChEBI" id="CHEBI:18420"/>
    </ligand>
</feature>
<keyword evidence="5 9" id="KW-0093">Biotin biosynthesis</keyword>
<evidence type="ECO:0000313" key="13">
    <source>
        <dbReference type="Proteomes" id="UP000811399"/>
    </source>
</evidence>
<keyword evidence="2 9" id="KW-0436">Ligase</keyword>
<proteinExistence type="inferred from homology"/>
<dbReference type="GO" id="GO:0000287">
    <property type="term" value="F:magnesium ion binding"/>
    <property type="evidence" value="ECO:0007669"/>
    <property type="project" value="UniProtKB-UniRule"/>
</dbReference>
<evidence type="ECO:0000256" key="5">
    <source>
        <dbReference type="ARBA" id="ARBA00022756"/>
    </source>
</evidence>
<evidence type="ECO:0000313" key="10">
    <source>
        <dbReference type="EMBL" id="MBS4240592.1"/>
    </source>
</evidence>
<comment type="catalytic activity">
    <reaction evidence="8">
        <text>(7R,8S)-8-amino-7-(carboxyamino)nonanoate + ATP = (4R,5S)-dethiobiotin + ADP + phosphate + H(+)</text>
        <dbReference type="Rhea" id="RHEA:63684"/>
        <dbReference type="ChEBI" id="CHEBI:15378"/>
        <dbReference type="ChEBI" id="CHEBI:30616"/>
        <dbReference type="ChEBI" id="CHEBI:43474"/>
        <dbReference type="ChEBI" id="CHEBI:149470"/>
        <dbReference type="ChEBI" id="CHEBI:149473"/>
        <dbReference type="ChEBI" id="CHEBI:456216"/>
    </reaction>
</comment>
<dbReference type="PANTHER" id="PTHR43210:SF2">
    <property type="entry name" value="ATP-DEPENDENT DETHIOBIOTIN SYNTHETASE BIOD 2"/>
    <property type="match status" value="1"/>
</dbReference>
<dbReference type="PIRSF" id="PIRSF006755">
    <property type="entry name" value="DTB_synth"/>
    <property type="match status" value="1"/>
</dbReference>
<comment type="pathway">
    <text evidence="9">Cofactor biosynthesis; biotin biosynthesis; biotin from 7,8-diaminononanoate: step 1/2.</text>
</comment>
<evidence type="ECO:0000256" key="3">
    <source>
        <dbReference type="ARBA" id="ARBA00022723"/>
    </source>
</evidence>
<keyword evidence="7 9" id="KW-0460">Magnesium</keyword>
<evidence type="ECO:0000256" key="9">
    <source>
        <dbReference type="HAMAP-Rule" id="MF_00336"/>
    </source>
</evidence>
<reference evidence="11" key="1">
    <citation type="submission" date="2015-06" db="EMBL/GenBank/DDBJ databases">
        <authorList>
            <person name="Hoefler B.C."/>
            <person name="Straight P.D."/>
        </authorList>
    </citation>
    <scope>NUCLEOTIDE SEQUENCE [LARGE SCALE GENOMIC DNA]</scope>
    <source>
        <strain evidence="11">73/13</strain>
    </source>
</reference>
<dbReference type="GO" id="GO:0005829">
    <property type="term" value="C:cytosol"/>
    <property type="evidence" value="ECO:0007669"/>
    <property type="project" value="TreeGrafter"/>
</dbReference>
<dbReference type="Proteomes" id="UP000811399">
    <property type="component" value="Unassembled WGS sequence"/>
</dbReference>
<dbReference type="CDD" id="cd03109">
    <property type="entry name" value="DTBS"/>
    <property type="match status" value="1"/>
</dbReference>
<dbReference type="Pfam" id="PF13500">
    <property type="entry name" value="AAA_26"/>
    <property type="match status" value="1"/>
</dbReference>
<dbReference type="UniPathway" id="UPA00078">
    <property type="reaction ID" value="UER00161"/>
</dbReference>
<evidence type="ECO:0000256" key="4">
    <source>
        <dbReference type="ARBA" id="ARBA00022741"/>
    </source>
</evidence>
<feature type="binding site" evidence="9">
    <location>
        <position position="93"/>
    </location>
    <ligand>
        <name>Mg(2+)</name>
        <dbReference type="ChEBI" id="CHEBI:18420"/>
    </ligand>
</feature>
<dbReference type="HAMAP" id="MF_00336">
    <property type="entry name" value="BioD"/>
    <property type="match status" value="1"/>
</dbReference>
<feature type="binding site" evidence="9">
    <location>
        <begin position="93"/>
        <end position="96"/>
    </location>
    <ligand>
        <name>ATP</name>
        <dbReference type="ChEBI" id="CHEBI:30616"/>
    </ligand>
</feature>
<dbReference type="InterPro" id="IPR027417">
    <property type="entry name" value="P-loop_NTPase"/>
</dbReference>
<feature type="binding site" evidence="9">
    <location>
        <position position="15"/>
    </location>
    <ligand>
        <name>Mg(2+)</name>
        <dbReference type="ChEBI" id="CHEBI:18420"/>
    </ligand>
</feature>
<comment type="subunit">
    <text evidence="9">Homodimer.</text>
</comment>
<sequence length="198" mass="22514">MQIYISGIHTDTGKTHFSAAFCANLGYDYFKLIQAGIPKDSDLVAKLSPKTRILKEGFFLKTPVSPHLAKMKEKADYKAFSLEIPSNENLLIELAGGLFTPLDENFAMIDFMQKFKKPTILVGRYYLGSINHILLSIEALKMRQIPILFLAMMGEKEPFQDEFVKSYAKIPIINLPFFNAKNIENKDFKNQVEALLKL</sequence>
<comment type="function">
    <text evidence="9">Catalyzes a mechanistically unusual reaction, the ATP-dependent insertion of CO2 between the N7 and N8 nitrogen atoms of 7,8-diaminopelargonic acid (DAPA, also called 7,8-diammoniononanoate) to form a ureido ring.</text>
</comment>
<reference evidence="12" key="2">
    <citation type="submission" date="2015-06" db="EMBL/GenBank/DDBJ databases">
        <authorList>
            <person name="Parisi A."/>
            <person name="Chiara M."/>
            <person name="Florio D."/>
            <person name="Miccolupo A."/>
            <person name="Manzari C."/>
            <person name="Mion D."/>
            <person name="Caruso M."/>
            <person name="D'erchia A.M."/>
            <person name="Zanoni R."/>
        </authorList>
    </citation>
    <scope>NUCLEOTIDE SEQUENCE [LARGE SCALE GENOMIC DNA]</scope>
    <source>
        <strain evidence="12">73/13</strain>
    </source>
</reference>
<evidence type="ECO:0000256" key="8">
    <source>
        <dbReference type="ARBA" id="ARBA00047386"/>
    </source>
</evidence>
<accession>A0A2G4R7R0</accession>
<dbReference type="SUPFAM" id="SSF52540">
    <property type="entry name" value="P-loop containing nucleoside triphosphate hydrolases"/>
    <property type="match status" value="1"/>
</dbReference>
<dbReference type="GeneID" id="77266687"/>
<feature type="active site" evidence="9">
    <location>
        <position position="31"/>
    </location>
</feature>
<comment type="catalytic activity">
    <reaction evidence="9">
        <text>(7R,8S)-7,8-diammoniononanoate + CO2 + ATP = (4R,5S)-dethiobiotin + ADP + phosphate + 3 H(+)</text>
        <dbReference type="Rhea" id="RHEA:15805"/>
        <dbReference type="ChEBI" id="CHEBI:15378"/>
        <dbReference type="ChEBI" id="CHEBI:16526"/>
        <dbReference type="ChEBI" id="CHEBI:30616"/>
        <dbReference type="ChEBI" id="CHEBI:43474"/>
        <dbReference type="ChEBI" id="CHEBI:149469"/>
        <dbReference type="ChEBI" id="CHEBI:149473"/>
        <dbReference type="ChEBI" id="CHEBI:456216"/>
        <dbReference type="EC" id="6.3.3.3"/>
    </reaction>
</comment>
<evidence type="ECO:0000256" key="6">
    <source>
        <dbReference type="ARBA" id="ARBA00022840"/>
    </source>
</evidence>
<dbReference type="OrthoDB" id="9802097at2"/>
<dbReference type="RefSeq" id="WP_099461095.1">
    <property type="nucleotide sequence ID" value="NZ_CP041617.1"/>
</dbReference>
<keyword evidence="4 9" id="KW-0547">Nucleotide-binding</keyword>
<evidence type="ECO:0000313" key="12">
    <source>
        <dbReference type="Proteomes" id="UP000237472"/>
    </source>
</evidence>
<comment type="subcellular location">
    <subcellularLocation>
        <location evidence="9">Cytoplasm</location>
    </subcellularLocation>
</comment>
<dbReference type="InterPro" id="IPR004472">
    <property type="entry name" value="DTB_synth_BioD"/>
</dbReference>
<dbReference type="Gene3D" id="3.40.50.300">
    <property type="entry name" value="P-loop containing nucleotide triphosphate hydrolases"/>
    <property type="match status" value="1"/>
</dbReference>
<name>A0A2G4R7R0_9BACT</name>
<keyword evidence="13" id="KW-1185">Reference proteome</keyword>
<dbReference type="Proteomes" id="UP000237472">
    <property type="component" value="Unassembled WGS sequence"/>
</dbReference>
<dbReference type="AlphaFoldDB" id="A0A2G4R7R0"/>
<keyword evidence="6 9" id="KW-0067">ATP-binding</keyword>
<keyword evidence="3 9" id="KW-0479">Metal-binding</keyword>
<dbReference type="GO" id="GO:0004141">
    <property type="term" value="F:dethiobiotin synthase activity"/>
    <property type="evidence" value="ECO:0007669"/>
    <property type="project" value="UniProtKB-UniRule"/>
</dbReference>
<evidence type="ECO:0000256" key="1">
    <source>
        <dbReference type="ARBA" id="ARBA00022490"/>
    </source>
</evidence>
<evidence type="ECO:0000313" key="11">
    <source>
        <dbReference type="EMBL" id="PHY91825.1"/>
    </source>
</evidence>
<dbReference type="EMBL" id="VJYU01000004">
    <property type="protein sequence ID" value="MBS4240592.1"/>
    <property type="molecule type" value="Genomic_DNA"/>
</dbReference>
<comment type="caution">
    <text evidence="9">Lacks conserved residue(s) required for the propagation of feature annotation.</text>
</comment>
<dbReference type="GO" id="GO:0005524">
    <property type="term" value="F:ATP binding"/>
    <property type="evidence" value="ECO:0007669"/>
    <property type="project" value="UniProtKB-UniRule"/>
</dbReference>
<dbReference type="EMBL" id="LDWY01000019">
    <property type="protein sequence ID" value="PHY91825.1"/>
    <property type="molecule type" value="Genomic_DNA"/>
</dbReference>
<reference evidence="10 13" key="4">
    <citation type="journal article" date="2021" name="Syst. Appl. Microbiol.">
        <title>nCampylobacter vulpis sp. nov. isolated from wild red foxes.</title>
        <authorList>
            <person name="Parisi A."/>
            <person name="Chiara M."/>
            <person name="Caffara M."/>
            <person name="Mion D."/>
            <person name="Miller W.G."/>
            <person name="Caruso M."/>
            <person name="Manzari C."/>
            <person name="Florio D."/>
            <person name="Capozzi L."/>
            <person name="D'Erchia A.M."/>
            <person name="Manzulli V."/>
            <person name="Zanoni R.G."/>
        </authorList>
    </citation>
    <scope>NUCLEOTIDE SEQUENCE [LARGE SCALE GENOMIC DNA]</scope>
    <source>
        <strain evidence="10 13">52/13</strain>
    </source>
</reference>
<reference evidence="10" key="3">
    <citation type="submission" date="2019-07" db="EMBL/GenBank/DDBJ databases">
        <authorList>
            <person name="Miller W.G."/>
        </authorList>
    </citation>
    <scope>NUCLEOTIDE SEQUENCE</scope>
    <source>
        <strain evidence="10">52/13</strain>
    </source>
</reference>